<feature type="compositionally biased region" description="Basic and acidic residues" evidence="1">
    <location>
        <begin position="295"/>
        <end position="305"/>
    </location>
</feature>
<gene>
    <name evidence="3" type="ORF">PODLI_1B003723</name>
</gene>
<dbReference type="SMART" id="SM01319">
    <property type="entry name" value="Tankyrase_bdg_C"/>
    <property type="match status" value="1"/>
</dbReference>
<evidence type="ECO:0000259" key="2">
    <source>
        <dbReference type="SMART" id="SM01319"/>
    </source>
</evidence>
<feature type="compositionally biased region" description="Basic residues" evidence="1">
    <location>
        <begin position="1792"/>
        <end position="1808"/>
    </location>
</feature>
<evidence type="ECO:0000313" key="4">
    <source>
        <dbReference type="Proteomes" id="UP001178461"/>
    </source>
</evidence>
<feature type="compositionally biased region" description="Basic and acidic residues" evidence="1">
    <location>
        <begin position="427"/>
        <end position="439"/>
    </location>
</feature>
<feature type="region of interest" description="Disordered" evidence="1">
    <location>
        <begin position="724"/>
        <end position="766"/>
    </location>
</feature>
<feature type="compositionally biased region" description="Polar residues" evidence="1">
    <location>
        <begin position="1675"/>
        <end position="1688"/>
    </location>
</feature>
<feature type="compositionally biased region" description="Basic and acidic residues" evidence="1">
    <location>
        <begin position="1608"/>
        <end position="1628"/>
    </location>
</feature>
<dbReference type="PANTHER" id="PTHR22042:SF3">
    <property type="entry name" value="RIKEN CDNA 2900026A02 GENE"/>
    <property type="match status" value="1"/>
</dbReference>
<feature type="compositionally biased region" description="Polar residues" evidence="1">
    <location>
        <begin position="255"/>
        <end position="265"/>
    </location>
</feature>
<proteinExistence type="predicted"/>
<sequence>MATRAMATKVEVSSVLTSLTNRSELVNEATLQHTFASSLSDTSNKSNEHPSSVSPQISEERSTFGNPMRPATMPPATSRPRLTPKPFSREKSWDTFAAVKAPVPIAKPGNVAHRPFAFAKNVEDDVADAKGMLSGSIPPLVEQKLIENKSTSELVANMPFYSSPQANTVILFETRSTEETRMKLSSEKTYSTLRAQERQLPSESEMSYRRPEGAAIHRQFSVSSESKPVSCNPHRSLERKESFSGATEERPKNVGKQQSNASLASEEQPRPKQRPVSAIFLESLKDQKQCGTDVSDEKPNPEKSWVRKPRPLSMDLTAKFEIRDFSIQRKSCPSESKERNLLTNEGSSRPFELRTKSEAEGLNKVDYSKSHLKSATQVDDCLGIKCKTAAEIKKPSSNEVGSLGRNTPKDLNQVSAKDRKYLWEMRLKSQEEENGRETDIAATSGKNTEPPRSERLSGKERMAPKHKGTCAFSEISANVSDTKNKSLREGTIKKVVNLPDAFESCAPPVNAESFPESPGKENKIMNIQQRIRELTAENTETKPGNLRQSFRSRPLSADLTKLFSNPVTSGDTKPERQSESNMKPVSQTPDIQEDEAHFLHATDSREAHSAGTPWKLQQPLKIPHRDGHLERDRSFAIESQNVTLQGESPALVTDHDLKTHSKPSIENVCIKTVRATMFEHNVQRHHIAAGHFEAESTLQAMNELVEGQLGFGKESWLEKAREAKMNPNKVSSRQAHISADAGKQRNANISNEDKVPQASEIYTAKDKYEKPTAKHVEDSLMYQRIEPRYEILQTVGKRVQSEAIAVVPEDKAVTLRSRRFLKERRKTDGSAVDASWTRSSDIKGDGWKDDSFLFKARDAEEISTKVTALKEVSASQSQHVSHKQGAELDKNLTGQQHATVTASYFANREKDLGKTDDTVSKLSSGTEKRKSDAVLAGKMESSKMLKCFPESFEAGPDRTDGCEARANGGQNISSPITSKQESQTSLCGMTHYQWQKHSSKCPHPEADPTISYEQKEQSKAFGLMTCSMAYSAQEERNVLEHKAEVHQHQQLSGEEMVRRSGRHVSGPKASERWRRKTLPHDTAQFEEAGLLAQESGKALSRRDSLQLHDKLIAKRNPKPRCGAEPQDGSLVTPSSPDNDLKNQLSPSEPKATYFAITYQIPDENANISGKLLDPLRSKHISSLAKDASVTPNTSTSRRSYPPNYQYSKRFTDAHVSLDRHLKKNWIEGGEGSASDLPKKGTFKHTLTETRDGNSMAPEKQLEDAKARVIEVDPLHLAGPESLFYFRPLHWDSEHLGQKKCSNHSHSMAKGKASDYYRSKVLDIDALMAQYEGDSKKDSVALGKKEGGLPEDSSSFPWERLAHKRNSPGSTRQDIYATEFCIRERELLRNCGQQLNPSKAIDVNFSPPFQARAVAEKPKYSPAADPVSTRKKTFIVDDDQGEDLVLRHQSAKYAYYNSQVSSLVSTDVELEKSFVLHPPQVLSDGALGKDVSLKQLSAVHSEGNWSTSVDVSGADKKQAGAGGSSLENDGSAVKSRAKWSRATSGLACDLPDLKRSYSEKSRQSRARGSLPSGPETRGRQDQNGVCQSFPPESMDSQLNQQRTSQRDSFLLERTKDVDKEWTKQDRDGSGARNSPYLPLQQRSHSFYKDKRTDHWAADQLKQCFGRPAAEAKDTDTLVQETDSQYGTWSDQRHSVDSFVPESSSSESNMASARKQPPSSRFSSFSSQTDPASATDQHDSSRDHRSTSLDRFSTDVESAEGAKAPALAGDGPDFSFLEQTPVLDSSVLKTRVQLSKRRRQHRAPISHSLRRSTGGDTEQRLSVTEEADSTWLFKGSTENSAKKEDSGWSSCWQSSACWHGERREVGGAVSTLAEGAEVQEEAEPIREPSVTTEVEVRMTWKTEEALTCSRPSPLLLLLLPALTAVCLSIWCEECPWWA</sequence>
<feature type="region of interest" description="Disordered" evidence="1">
    <location>
        <begin position="288"/>
        <end position="307"/>
    </location>
</feature>
<feature type="region of interest" description="Disordered" evidence="1">
    <location>
        <begin position="1183"/>
        <end position="1205"/>
    </location>
</feature>
<feature type="region of interest" description="Disordered" evidence="1">
    <location>
        <begin position="37"/>
        <end position="88"/>
    </location>
</feature>
<feature type="region of interest" description="Disordered" evidence="1">
    <location>
        <begin position="1668"/>
        <end position="1771"/>
    </location>
</feature>
<feature type="region of interest" description="Disordered" evidence="1">
    <location>
        <begin position="1048"/>
        <end position="1076"/>
    </location>
</feature>
<accession>A0AA35PLX3</accession>
<reference evidence="3" key="1">
    <citation type="submission" date="2022-12" db="EMBL/GenBank/DDBJ databases">
        <authorList>
            <person name="Alioto T."/>
            <person name="Alioto T."/>
            <person name="Gomez Garrido J."/>
        </authorList>
    </citation>
    <scope>NUCLEOTIDE SEQUENCE</scope>
</reference>
<feature type="compositionally biased region" description="Basic and acidic residues" evidence="1">
    <location>
        <begin position="1334"/>
        <end position="1347"/>
    </location>
</feature>
<dbReference type="InterPro" id="IPR032764">
    <property type="entry name" value="Tankyrase-bd_C"/>
</dbReference>
<feature type="region of interest" description="Disordered" evidence="1">
    <location>
        <begin position="1503"/>
        <end position="1537"/>
    </location>
</feature>
<dbReference type="InterPro" id="IPR040006">
    <property type="entry name" value="TNKS1BP1-like"/>
</dbReference>
<feature type="region of interest" description="Disordered" evidence="1">
    <location>
        <begin position="1553"/>
        <end position="1641"/>
    </location>
</feature>
<evidence type="ECO:0000256" key="1">
    <source>
        <dbReference type="SAM" id="MobiDB-lite"/>
    </source>
</evidence>
<feature type="region of interest" description="Disordered" evidence="1">
    <location>
        <begin position="1791"/>
        <end position="1820"/>
    </location>
</feature>
<feature type="compositionally biased region" description="Basic and acidic residues" evidence="1">
    <location>
        <begin position="1734"/>
        <end position="1752"/>
    </location>
</feature>
<feature type="compositionally biased region" description="Polar residues" evidence="1">
    <location>
        <begin position="1189"/>
        <end position="1205"/>
    </location>
</feature>
<feature type="compositionally biased region" description="Basic and acidic residues" evidence="1">
    <location>
        <begin position="235"/>
        <end position="252"/>
    </location>
</feature>
<protein>
    <submittedName>
        <fullName evidence="3">SH3 domain-containing protein</fullName>
    </submittedName>
</protein>
<dbReference type="Pfam" id="PF15327">
    <property type="entry name" value="Tankyrase_bdg_C"/>
    <property type="match status" value="1"/>
</dbReference>
<dbReference type="EMBL" id="OX395138">
    <property type="protein sequence ID" value="CAI5789487.1"/>
    <property type="molecule type" value="Genomic_DNA"/>
</dbReference>
<feature type="compositionally biased region" description="Low complexity" evidence="1">
    <location>
        <begin position="1695"/>
        <end position="1725"/>
    </location>
</feature>
<feature type="region of interest" description="Disordered" evidence="1">
    <location>
        <begin position="427"/>
        <end position="466"/>
    </location>
</feature>
<keyword evidence="4" id="KW-1185">Reference proteome</keyword>
<dbReference type="Proteomes" id="UP001178461">
    <property type="component" value="Chromosome 13"/>
</dbReference>
<name>A0AA35PLX3_9SAUR</name>
<organism evidence="3 4">
    <name type="scientific">Podarcis lilfordi</name>
    <name type="common">Lilford's wall lizard</name>
    <dbReference type="NCBI Taxonomy" id="74358"/>
    <lineage>
        <taxon>Eukaryota</taxon>
        <taxon>Metazoa</taxon>
        <taxon>Chordata</taxon>
        <taxon>Craniata</taxon>
        <taxon>Vertebrata</taxon>
        <taxon>Euteleostomi</taxon>
        <taxon>Lepidosauria</taxon>
        <taxon>Squamata</taxon>
        <taxon>Bifurcata</taxon>
        <taxon>Unidentata</taxon>
        <taxon>Episquamata</taxon>
        <taxon>Laterata</taxon>
        <taxon>Lacertibaenia</taxon>
        <taxon>Lacertidae</taxon>
        <taxon>Podarcis</taxon>
    </lineage>
</organism>
<feature type="compositionally biased region" description="Polar residues" evidence="1">
    <location>
        <begin position="1129"/>
        <end position="1146"/>
    </location>
</feature>
<feature type="region of interest" description="Disordered" evidence="1">
    <location>
        <begin position="562"/>
        <end position="587"/>
    </location>
</feature>
<dbReference type="PANTHER" id="PTHR22042">
    <property type="entry name" value="TANKYRASE 1 BINDING PROTEIN"/>
    <property type="match status" value="1"/>
</dbReference>
<feature type="compositionally biased region" description="Polar residues" evidence="1">
    <location>
        <begin position="37"/>
        <end position="57"/>
    </location>
</feature>
<feature type="domain" description="Tankyrase 1-binding protein C-terminal" evidence="2">
    <location>
        <begin position="1769"/>
        <end position="1935"/>
    </location>
</feature>
<feature type="compositionally biased region" description="Polar residues" evidence="1">
    <location>
        <begin position="562"/>
        <end position="571"/>
    </location>
</feature>
<feature type="region of interest" description="Disordered" evidence="1">
    <location>
        <begin position="1111"/>
        <end position="1147"/>
    </location>
</feature>
<feature type="compositionally biased region" description="Polar residues" evidence="1">
    <location>
        <begin position="220"/>
        <end position="229"/>
    </location>
</feature>
<feature type="compositionally biased region" description="Polar residues" evidence="1">
    <location>
        <begin position="1593"/>
        <end position="1606"/>
    </location>
</feature>
<feature type="compositionally biased region" description="Polar residues" evidence="1">
    <location>
        <begin position="187"/>
        <end position="205"/>
    </location>
</feature>
<feature type="region of interest" description="Disordered" evidence="1">
    <location>
        <begin position="180"/>
        <end position="274"/>
    </location>
</feature>
<feature type="region of interest" description="Disordered" evidence="1">
    <location>
        <begin position="1334"/>
        <end position="1355"/>
    </location>
</feature>
<feature type="compositionally biased region" description="Basic and acidic residues" evidence="1">
    <location>
        <begin position="449"/>
        <end position="463"/>
    </location>
</feature>
<evidence type="ECO:0000313" key="3">
    <source>
        <dbReference type="EMBL" id="CAI5789487.1"/>
    </source>
</evidence>